<accession>A0A813D7J8</accession>
<evidence type="ECO:0000256" key="1">
    <source>
        <dbReference type="SAM" id="MobiDB-lite"/>
    </source>
</evidence>
<evidence type="ECO:0000313" key="3">
    <source>
        <dbReference type="Proteomes" id="UP000654075"/>
    </source>
</evidence>
<reference evidence="2" key="1">
    <citation type="submission" date="2021-02" db="EMBL/GenBank/DDBJ databases">
        <authorList>
            <person name="Dougan E. K."/>
            <person name="Rhodes N."/>
            <person name="Thang M."/>
            <person name="Chan C."/>
        </authorList>
    </citation>
    <scope>NUCLEOTIDE SEQUENCE</scope>
</reference>
<feature type="non-terminal residue" evidence="2">
    <location>
        <position position="1"/>
    </location>
</feature>
<dbReference type="EMBL" id="CAJNNV010001130">
    <property type="protein sequence ID" value="CAE8584366.1"/>
    <property type="molecule type" value="Genomic_DNA"/>
</dbReference>
<comment type="caution">
    <text evidence="2">The sequence shown here is derived from an EMBL/GenBank/DDBJ whole genome shotgun (WGS) entry which is preliminary data.</text>
</comment>
<sequence length="124" mass="13846">ESLSKWRQQTTSPPRWLRETRKSWWTFPQTRRPGTRCAMPGSGGLLETRCTTAMWKTLRWGRSQGTVSTESGTMMVTWSTLPRNKSGSSPRRSRAQQASPPEVGAEVGAAGGEDVATRRARRPL</sequence>
<gene>
    <name evidence="2" type="ORF">PGLA1383_LOCUS3299</name>
</gene>
<organism evidence="2 3">
    <name type="scientific">Polarella glacialis</name>
    <name type="common">Dinoflagellate</name>
    <dbReference type="NCBI Taxonomy" id="89957"/>
    <lineage>
        <taxon>Eukaryota</taxon>
        <taxon>Sar</taxon>
        <taxon>Alveolata</taxon>
        <taxon>Dinophyceae</taxon>
        <taxon>Suessiales</taxon>
        <taxon>Suessiaceae</taxon>
        <taxon>Polarella</taxon>
    </lineage>
</organism>
<evidence type="ECO:0000313" key="2">
    <source>
        <dbReference type="EMBL" id="CAE8584366.1"/>
    </source>
</evidence>
<name>A0A813D7J8_POLGL</name>
<keyword evidence="3" id="KW-1185">Reference proteome</keyword>
<feature type="region of interest" description="Disordered" evidence="1">
    <location>
        <begin position="80"/>
        <end position="124"/>
    </location>
</feature>
<proteinExistence type="predicted"/>
<protein>
    <submittedName>
        <fullName evidence="2">Uncharacterized protein</fullName>
    </submittedName>
</protein>
<feature type="non-terminal residue" evidence="2">
    <location>
        <position position="124"/>
    </location>
</feature>
<dbReference type="Proteomes" id="UP000654075">
    <property type="component" value="Unassembled WGS sequence"/>
</dbReference>
<dbReference type="AlphaFoldDB" id="A0A813D7J8"/>
<feature type="compositionally biased region" description="Low complexity" evidence="1">
    <location>
        <begin position="95"/>
        <end position="114"/>
    </location>
</feature>